<feature type="domain" description="F-box/LRR-repeat protein 15/At3g58940/PEG3-like LRR" evidence="2">
    <location>
        <begin position="109"/>
        <end position="328"/>
    </location>
</feature>
<keyword evidence="4" id="KW-1185">Reference proteome</keyword>
<dbReference type="InterPro" id="IPR055411">
    <property type="entry name" value="LRR_FXL15/At3g58940/PEG3-like"/>
</dbReference>
<evidence type="ECO:0008006" key="5">
    <source>
        <dbReference type="Google" id="ProtNLM"/>
    </source>
</evidence>
<organism evidence="3 4">
    <name type="scientific">Anisodus tanguticus</name>
    <dbReference type="NCBI Taxonomy" id="243964"/>
    <lineage>
        <taxon>Eukaryota</taxon>
        <taxon>Viridiplantae</taxon>
        <taxon>Streptophyta</taxon>
        <taxon>Embryophyta</taxon>
        <taxon>Tracheophyta</taxon>
        <taxon>Spermatophyta</taxon>
        <taxon>Magnoliopsida</taxon>
        <taxon>eudicotyledons</taxon>
        <taxon>Gunneridae</taxon>
        <taxon>Pentapetalae</taxon>
        <taxon>asterids</taxon>
        <taxon>lamiids</taxon>
        <taxon>Solanales</taxon>
        <taxon>Solanaceae</taxon>
        <taxon>Solanoideae</taxon>
        <taxon>Hyoscyameae</taxon>
        <taxon>Anisodus</taxon>
    </lineage>
</organism>
<dbReference type="InterPro" id="IPR032675">
    <property type="entry name" value="LRR_dom_sf"/>
</dbReference>
<evidence type="ECO:0000259" key="1">
    <source>
        <dbReference type="Pfam" id="PF00646"/>
    </source>
</evidence>
<evidence type="ECO:0000313" key="4">
    <source>
        <dbReference type="Proteomes" id="UP001291623"/>
    </source>
</evidence>
<dbReference type="InterPro" id="IPR053772">
    <property type="entry name" value="At1g61320/At1g61330-like"/>
</dbReference>
<dbReference type="InterPro" id="IPR036047">
    <property type="entry name" value="F-box-like_dom_sf"/>
</dbReference>
<dbReference type="SUPFAM" id="SSF52047">
    <property type="entry name" value="RNI-like"/>
    <property type="match status" value="1"/>
</dbReference>
<reference evidence="3" key="1">
    <citation type="submission" date="2023-12" db="EMBL/GenBank/DDBJ databases">
        <title>Genome assembly of Anisodus tanguticus.</title>
        <authorList>
            <person name="Wang Y.-J."/>
        </authorList>
    </citation>
    <scope>NUCLEOTIDE SEQUENCE</scope>
    <source>
        <strain evidence="3">KB-2021</strain>
        <tissue evidence="3">Leaf</tissue>
    </source>
</reference>
<dbReference type="InterPro" id="IPR001810">
    <property type="entry name" value="F-box_dom"/>
</dbReference>
<dbReference type="EMBL" id="JAVYJV010000004">
    <property type="protein sequence ID" value="KAK4373281.1"/>
    <property type="molecule type" value="Genomic_DNA"/>
</dbReference>
<dbReference type="Pfam" id="PF00646">
    <property type="entry name" value="F-box"/>
    <property type="match status" value="1"/>
</dbReference>
<protein>
    <recommendedName>
        <fullName evidence="5">F-box domain-containing protein</fullName>
    </recommendedName>
</protein>
<accession>A0AAE1SRB6</accession>
<comment type="caution">
    <text evidence="3">The sequence shown here is derived from an EMBL/GenBank/DDBJ whole genome shotgun (WGS) entry which is preliminary data.</text>
</comment>
<dbReference type="CDD" id="cd22160">
    <property type="entry name" value="F-box_AtFBL13-like"/>
    <property type="match status" value="1"/>
</dbReference>
<dbReference type="PANTHER" id="PTHR34145">
    <property type="entry name" value="OS02G0105600 PROTEIN"/>
    <property type="match status" value="1"/>
</dbReference>
<name>A0AAE1SRB6_9SOLA</name>
<sequence>MTPDSKRAAVEEDNEDRFSALPNNLIDDILMLLPVHDAARTSILSKKWRYIWAMLPNLVLDKQFCNKLTFESQYVLKETIDKILLQHLGDMVKILLDVSRTNLCSYADIDRWIGCVTRNCVKELTLGVPYHSTYELPSHVFSCPTLKSLELHFCLFKPPNSFIGFQNLINLYMNKITFVSTTSEFVVINVPRLVNLTLIRCKGTQYLNFVVSSPLKYLAIRYRRYNGGLSCFTNCKDLKKLYLIAANPIPTKRSKLEKLLSSLPIIEALTLDYFVLERLSAGTVQRGLPFTLNCLCHLWLGVCFGERGLTSYALELIKSSPNLSKLEILVSSTTTTTTSDNAEAVLEYLDSPTCLDRPLHNLKDVSLHQFKGSKAEMFFVKLLFARTPSLIRMRIEVEASDSKEERNINTELMGFPRASGKAELFYTPYSD</sequence>
<dbReference type="Pfam" id="PF24758">
    <property type="entry name" value="LRR_At5g56370"/>
    <property type="match status" value="1"/>
</dbReference>
<dbReference type="SUPFAM" id="SSF81383">
    <property type="entry name" value="F-box domain"/>
    <property type="match status" value="1"/>
</dbReference>
<gene>
    <name evidence="3" type="ORF">RND71_008665</name>
</gene>
<evidence type="ECO:0000259" key="2">
    <source>
        <dbReference type="Pfam" id="PF24758"/>
    </source>
</evidence>
<dbReference type="PANTHER" id="PTHR34145:SF28">
    <property type="entry name" value="F-BOX DOMAIN-CONTAINING PROTEIN"/>
    <property type="match status" value="1"/>
</dbReference>
<dbReference type="InterPro" id="IPR053781">
    <property type="entry name" value="F-box_AtFBL13-like"/>
</dbReference>
<evidence type="ECO:0000313" key="3">
    <source>
        <dbReference type="EMBL" id="KAK4373281.1"/>
    </source>
</evidence>
<feature type="domain" description="F-box" evidence="1">
    <location>
        <begin position="18"/>
        <end position="57"/>
    </location>
</feature>
<dbReference type="Gene3D" id="3.80.10.10">
    <property type="entry name" value="Ribonuclease Inhibitor"/>
    <property type="match status" value="1"/>
</dbReference>
<proteinExistence type="predicted"/>
<dbReference type="AlphaFoldDB" id="A0AAE1SRB6"/>
<dbReference type="Proteomes" id="UP001291623">
    <property type="component" value="Unassembled WGS sequence"/>
</dbReference>